<name>A0A9X2I8X3_9FLAO</name>
<protein>
    <recommendedName>
        <fullName evidence="4">Molybdopterin synthase catalytic subunit</fullName>
        <ecNumber evidence="3">2.8.1.12</ecNumber>
    </recommendedName>
    <alternativeName>
        <fullName evidence="9">MPT synthase subunit 2</fullName>
    </alternativeName>
    <alternativeName>
        <fullName evidence="7">Molybdenum cofactor biosynthesis protein E</fullName>
    </alternativeName>
    <alternativeName>
        <fullName evidence="8">Molybdopterin-converting factor large subunit</fullName>
    </alternativeName>
    <alternativeName>
        <fullName evidence="10">Molybdopterin-converting factor subunit 2</fullName>
    </alternativeName>
</protein>
<evidence type="ECO:0000256" key="9">
    <source>
        <dbReference type="ARBA" id="ARBA00030781"/>
    </source>
</evidence>
<dbReference type="Gene3D" id="3.90.1170.40">
    <property type="entry name" value="Molybdopterin biosynthesis MoaE subunit"/>
    <property type="match status" value="1"/>
</dbReference>
<dbReference type="GO" id="GO:0030366">
    <property type="term" value="F:molybdopterin synthase activity"/>
    <property type="evidence" value="ECO:0007669"/>
    <property type="project" value="UniProtKB-EC"/>
</dbReference>
<evidence type="ECO:0000256" key="5">
    <source>
        <dbReference type="ARBA" id="ARBA00023150"/>
    </source>
</evidence>
<gene>
    <name evidence="12" type="ORF">MKO06_08580</name>
</gene>
<proteinExistence type="inferred from homology"/>
<dbReference type="InterPro" id="IPR036563">
    <property type="entry name" value="MoaE_sf"/>
</dbReference>
<accession>A0A9X2I8X3</accession>
<dbReference type="EMBL" id="JANCNS010000002">
    <property type="protein sequence ID" value="MCP9199959.1"/>
    <property type="molecule type" value="Genomic_DNA"/>
</dbReference>
<reference evidence="12" key="1">
    <citation type="submission" date="2022-07" db="EMBL/GenBank/DDBJ databases">
        <title>Gramela sediminis sp. nov., isolated from deep-sea sediment of the Indian Ocean.</title>
        <authorList>
            <person name="Shi H."/>
        </authorList>
    </citation>
    <scope>NUCLEOTIDE SEQUENCE</scope>
    <source>
        <strain evidence="12">GC03-9</strain>
    </source>
</reference>
<dbReference type="CDD" id="cd00756">
    <property type="entry name" value="MoaE"/>
    <property type="match status" value="1"/>
</dbReference>
<comment type="catalytic activity">
    <reaction evidence="11">
        <text>2 [molybdopterin-synthase sulfur-carrier protein]-C-terminal-Gly-aminoethanethioate + cyclic pyranopterin phosphate + H2O = molybdopterin + 2 [molybdopterin-synthase sulfur-carrier protein]-C-terminal Gly-Gly + 2 H(+)</text>
        <dbReference type="Rhea" id="RHEA:26333"/>
        <dbReference type="Rhea" id="RHEA-COMP:12202"/>
        <dbReference type="Rhea" id="RHEA-COMP:19907"/>
        <dbReference type="ChEBI" id="CHEBI:15377"/>
        <dbReference type="ChEBI" id="CHEBI:15378"/>
        <dbReference type="ChEBI" id="CHEBI:58698"/>
        <dbReference type="ChEBI" id="CHEBI:59648"/>
        <dbReference type="ChEBI" id="CHEBI:90778"/>
        <dbReference type="ChEBI" id="CHEBI:232372"/>
        <dbReference type="EC" id="2.8.1.12"/>
    </reaction>
</comment>
<evidence type="ECO:0000256" key="10">
    <source>
        <dbReference type="ARBA" id="ARBA00032474"/>
    </source>
</evidence>
<comment type="similarity">
    <text evidence="2">Belongs to the MoaE family.</text>
</comment>
<dbReference type="Proteomes" id="UP001155280">
    <property type="component" value="Unassembled WGS sequence"/>
</dbReference>
<evidence type="ECO:0000313" key="13">
    <source>
        <dbReference type="Proteomes" id="UP001155280"/>
    </source>
</evidence>
<evidence type="ECO:0000256" key="8">
    <source>
        <dbReference type="ARBA" id="ARBA00030407"/>
    </source>
</evidence>
<dbReference type="Pfam" id="PF02391">
    <property type="entry name" value="MoaE"/>
    <property type="match status" value="1"/>
</dbReference>
<keyword evidence="13" id="KW-1185">Reference proteome</keyword>
<dbReference type="SUPFAM" id="SSF54690">
    <property type="entry name" value="Molybdopterin synthase subunit MoaE"/>
    <property type="match status" value="1"/>
</dbReference>
<dbReference type="InterPro" id="IPR003448">
    <property type="entry name" value="Mopterin_biosynth_MoaE"/>
</dbReference>
<evidence type="ECO:0000256" key="11">
    <source>
        <dbReference type="ARBA" id="ARBA00049878"/>
    </source>
</evidence>
<dbReference type="GO" id="GO:0006777">
    <property type="term" value="P:Mo-molybdopterin cofactor biosynthetic process"/>
    <property type="evidence" value="ECO:0007669"/>
    <property type="project" value="UniProtKB-KW"/>
</dbReference>
<dbReference type="EC" id="2.8.1.12" evidence="3"/>
<evidence type="ECO:0000313" key="12">
    <source>
        <dbReference type="EMBL" id="MCP9199959.1"/>
    </source>
</evidence>
<keyword evidence="5" id="KW-0501">Molybdenum cofactor biosynthesis</keyword>
<evidence type="ECO:0000256" key="4">
    <source>
        <dbReference type="ARBA" id="ARBA00013858"/>
    </source>
</evidence>
<dbReference type="PANTHER" id="PTHR23404">
    <property type="entry name" value="MOLYBDOPTERIN SYNTHASE RELATED"/>
    <property type="match status" value="1"/>
</dbReference>
<evidence type="ECO:0000256" key="2">
    <source>
        <dbReference type="ARBA" id="ARBA00005426"/>
    </source>
</evidence>
<dbReference type="AlphaFoldDB" id="A0A9X2I8X3"/>
<sequence>MKNKKPKKVFMNGAIPPEKIANSIANHQSKTSIGAHSIFLGQIRADEIEGKTVQAIGYSAYEEMAEKVFHEIREAAFSKFDMTCAHIYHSLGTVKTGEICLFVFTSSAHRKIAIEACNWLVEEIKAKVPVFGKEILEDETHQWKVNK</sequence>
<comment type="pathway">
    <text evidence="1">Cofactor biosynthesis; molybdopterin biosynthesis.</text>
</comment>
<evidence type="ECO:0000256" key="6">
    <source>
        <dbReference type="ARBA" id="ARBA00026066"/>
    </source>
</evidence>
<organism evidence="12 13">
    <name type="scientific">Christiangramia oceanisediminis</name>
    <dbReference type="NCBI Taxonomy" id="2920386"/>
    <lineage>
        <taxon>Bacteria</taxon>
        <taxon>Pseudomonadati</taxon>
        <taxon>Bacteroidota</taxon>
        <taxon>Flavobacteriia</taxon>
        <taxon>Flavobacteriales</taxon>
        <taxon>Flavobacteriaceae</taxon>
        <taxon>Christiangramia</taxon>
    </lineage>
</organism>
<evidence type="ECO:0000256" key="3">
    <source>
        <dbReference type="ARBA" id="ARBA00011950"/>
    </source>
</evidence>
<dbReference type="RefSeq" id="WP_241551770.1">
    <property type="nucleotide sequence ID" value="NZ_JANCNS010000002.1"/>
</dbReference>
<evidence type="ECO:0000256" key="1">
    <source>
        <dbReference type="ARBA" id="ARBA00005046"/>
    </source>
</evidence>
<comment type="subunit">
    <text evidence="6">Heterotetramer of 2 MoaD subunits and 2 MoaE subunits. Also stable as homodimer. The enzyme changes between these two forms during catalysis.</text>
</comment>
<comment type="caution">
    <text evidence="12">The sequence shown here is derived from an EMBL/GenBank/DDBJ whole genome shotgun (WGS) entry which is preliminary data.</text>
</comment>
<evidence type="ECO:0000256" key="7">
    <source>
        <dbReference type="ARBA" id="ARBA00029745"/>
    </source>
</evidence>